<protein>
    <submittedName>
        <fullName evidence="1">GH12319p</fullName>
    </submittedName>
</protein>
<dbReference type="AlphaFoldDB" id="Q8MRN8"/>
<dbReference type="AGR" id="FB:FBgn0034070"/>
<dbReference type="GO" id="GO:0046716">
    <property type="term" value="P:muscle cell cellular homeostasis"/>
    <property type="evidence" value="ECO:0000315"/>
    <property type="project" value="FlyBase"/>
</dbReference>
<evidence type="ECO:0000313" key="1">
    <source>
        <dbReference type="EMBL" id="AAM50158.1"/>
    </source>
</evidence>
<proteinExistence type="evidence at transcript level"/>
<dbReference type="GO" id="GO:0042052">
    <property type="term" value="P:rhabdomere development"/>
    <property type="evidence" value="ECO:0000315"/>
    <property type="project" value="FlyBase"/>
</dbReference>
<dbReference type="GO" id="GO:0050829">
    <property type="term" value="P:defense response to Gram-negative bacterium"/>
    <property type="evidence" value="ECO:0007001"/>
    <property type="project" value="FlyBase"/>
</dbReference>
<name>Q8MRN8_DROME</name>
<dbReference type="EMBL" id="AY119504">
    <property type="protein sequence ID" value="AAM50158.1"/>
    <property type="molecule type" value="mRNA"/>
</dbReference>
<gene>
    <name evidence="2" type="primary">SP2353</name>
    <name evidence="2" type="ORF">CG8403</name>
</gene>
<evidence type="ECO:0000313" key="2">
    <source>
        <dbReference type="FlyBase" id="FBgn0034070"/>
    </source>
</evidence>
<accession>Q8MRN8</accession>
<dbReference type="FlyBase" id="FBgn0034070">
    <property type="gene designation" value="SP2353"/>
</dbReference>
<reference evidence="1" key="1">
    <citation type="submission" date="2002-06" db="EMBL/GenBank/DDBJ databases">
        <authorList>
            <person name="Stapleton M."/>
            <person name="Brokstein P."/>
            <person name="Hong L."/>
            <person name="Agbayani A."/>
            <person name="Carlson J."/>
            <person name="Champe M."/>
            <person name="Chavez C."/>
            <person name="Dorsett V."/>
            <person name="Dresnek D."/>
            <person name="Farfan D."/>
            <person name="Frise E."/>
            <person name="George R."/>
            <person name="Gonzalez M."/>
            <person name="Guarin H."/>
            <person name="Kronmiller B."/>
            <person name="Li P."/>
            <person name="Liao G."/>
            <person name="Miranda A."/>
            <person name="Mungall C.J."/>
            <person name="Nunoo J."/>
            <person name="Pacleb J."/>
            <person name="Paragas V."/>
            <person name="Park S."/>
            <person name="Patel S."/>
            <person name="Phouanenavong S."/>
            <person name="Wan K."/>
            <person name="Yu C."/>
            <person name="Lewis S.E."/>
            <person name="Rubin G.M."/>
            <person name="Celniker S."/>
        </authorList>
    </citation>
    <scope>NUCLEOTIDE SEQUENCE</scope>
    <source>
        <strain evidence="1">Berkeley</strain>
    </source>
</reference>
<dbReference type="OrthoDB" id="10014052at2759"/>
<organism evidence="1">
    <name type="scientific">Drosophila melanogaster</name>
    <name type="common">Fruit fly</name>
    <dbReference type="NCBI Taxonomy" id="7227"/>
    <lineage>
        <taxon>Eukaryota</taxon>
        <taxon>Metazoa</taxon>
        <taxon>Ecdysozoa</taxon>
        <taxon>Arthropoda</taxon>
        <taxon>Hexapoda</taxon>
        <taxon>Insecta</taxon>
        <taxon>Pterygota</taxon>
        <taxon>Neoptera</taxon>
        <taxon>Endopterygota</taxon>
        <taxon>Diptera</taxon>
        <taxon>Brachycera</taxon>
        <taxon>Muscomorpha</taxon>
        <taxon>Ephydroidea</taxon>
        <taxon>Drosophilidae</taxon>
        <taxon>Drosophila</taxon>
        <taxon>Sophophora</taxon>
    </lineage>
</organism>
<dbReference type="GO" id="GO:0045824">
    <property type="term" value="P:negative regulation of innate immune response"/>
    <property type="evidence" value="ECO:0007001"/>
    <property type="project" value="FlyBase"/>
</dbReference>
<sequence length="86" mass="9722">MEIYVASELQVATSLPSHPHMYIHNHKHKHSPTHPCSTFIYLLRFLGQTKVAMMMLIITSSFTSPAVQKSLGEFPFSTHTHTEALT</sequence>